<dbReference type="Proteomes" id="UP000826195">
    <property type="component" value="Unassembled WGS sequence"/>
</dbReference>
<evidence type="ECO:0000313" key="3">
    <source>
        <dbReference type="Proteomes" id="UP000826195"/>
    </source>
</evidence>
<name>A0AAV7J983_COTGL</name>
<organism evidence="2 3">
    <name type="scientific">Cotesia glomerata</name>
    <name type="common">Lepidopteran parasitic wasp</name>
    <name type="synonym">Apanteles glomeratus</name>
    <dbReference type="NCBI Taxonomy" id="32391"/>
    <lineage>
        <taxon>Eukaryota</taxon>
        <taxon>Metazoa</taxon>
        <taxon>Ecdysozoa</taxon>
        <taxon>Arthropoda</taxon>
        <taxon>Hexapoda</taxon>
        <taxon>Insecta</taxon>
        <taxon>Pterygota</taxon>
        <taxon>Neoptera</taxon>
        <taxon>Endopterygota</taxon>
        <taxon>Hymenoptera</taxon>
        <taxon>Apocrita</taxon>
        <taxon>Ichneumonoidea</taxon>
        <taxon>Braconidae</taxon>
        <taxon>Microgastrinae</taxon>
        <taxon>Cotesia</taxon>
    </lineage>
</organism>
<keyword evidence="3" id="KW-1185">Reference proteome</keyword>
<reference evidence="2 3" key="1">
    <citation type="journal article" date="2021" name="J. Hered.">
        <title>A chromosome-level genome assembly of the parasitoid wasp, Cotesia glomerata (Hymenoptera: Braconidae).</title>
        <authorList>
            <person name="Pinto B.J."/>
            <person name="Weis J.J."/>
            <person name="Gamble T."/>
            <person name="Ode P.J."/>
            <person name="Paul R."/>
            <person name="Zaspel J.M."/>
        </authorList>
    </citation>
    <scope>NUCLEOTIDE SEQUENCE [LARGE SCALE GENOMIC DNA]</scope>
    <source>
        <strain evidence="2">CgM1</strain>
    </source>
</reference>
<protein>
    <submittedName>
        <fullName evidence="2">Uncharacterized protein</fullName>
    </submittedName>
</protein>
<comment type="caution">
    <text evidence="2">The sequence shown here is derived from an EMBL/GenBank/DDBJ whole genome shotgun (WGS) entry which is preliminary data.</text>
</comment>
<sequence>MNTRVMPFRSTYMPPGLGHRSRELGVGRRETGDLASGFSVTQEGSDGWRSEYRKGVGKVLCIIGAVSCSRDALENVGKCSWLPDAPNIIFNDINFLLNGPRFDSRLREERGEADRALALDHKPRDLSSHNGSSNGHSPVLNLSKTAGSGSIGEPSGSEGAASHRSHDDEDEDDNLSDDLEDDNEKDEVVLLRGLAFYTDVNMRCGMWVNLVTSPSQIDIIIFMAISSQLRKRKREEKFWAADVDDDA</sequence>
<accession>A0AAV7J983</accession>
<dbReference type="AlphaFoldDB" id="A0AAV7J983"/>
<evidence type="ECO:0000256" key="1">
    <source>
        <dbReference type="SAM" id="MobiDB-lite"/>
    </source>
</evidence>
<dbReference type="EMBL" id="JAHXZJ010000001">
    <property type="protein sequence ID" value="KAH0569096.1"/>
    <property type="molecule type" value="Genomic_DNA"/>
</dbReference>
<feature type="compositionally biased region" description="Low complexity" evidence="1">
    <location>
        <begin position="146"/>
        <end position="162"/>
    </location>
</feature>
<evidence type="ECO:0000313" key="2">
    <source>
        <dbReference type="EMBL" id="KAH0569096.1"/>
    </source>
</evidence>
<gene>
    <name evidence="2" type="ORF">KQX54_021804</name>
</gene>
<feature type="compositionally biased region" description="Low complexity" evidence="1">
    <location>
        <begin position="128"/>
        <end position="137"/>
    </location>
</feature>
<feature type="compositionally biased region" description="Acidic residues" evidence="1">
    <location>
        <begin position="168"/>
        <end position="182"/>
    </location>
</feature>
<proteinExistence type="predicted"/>
<feature type="compositionally biased region" description="Basic and acidic residues" evidence="1">
    <location>
        <begin position="118"/>
        <end position="127"/>
    </location>
</feature>
<feature type="region of interest" description="Disordered" evidence="1">
    <location>
        <begin position="118"/>
        <end position="182"/>
    </location>
</feature>